<keyword evidence="1" id="KW-0732">Signal</keyword>
<accession>A0ABU7Z0J7</accession>
<keyword evidence="3" id="KW-1185">Reference proteome</keyword>
<reference evidence="2 3" key="1">
    <citation type="journal article" date="2016" name="Int. J. Syst. Evol. Microbiol.">
        <title>Lysobacter erysipheiresistens sp. nov., an antagonist of powdery mildew, isolated from tobacco-cultivated soil.</title>
        <authorList>
            <person name="Xie B."/>
            <person name="Li T."/>
            <person name="Lin X."/>
            <person name="Wang C.J."/>
            <person name="Chen Y.J."/>
            <person name="Liu W.J."/>
            <person name="Zhao Z.W."/>
        </authorList>
    </citation>
    <scope>NUCLEOTIDE SEQUENCE [LARGE SCALE GENOMIC DNA]</scope>
    <source>
        <strain evidence="2 3">RS-LYSO-3</strain>
    </source>
</reference>
<protein>
    <recommendedName>
        <fullName evidence="4">Thioredoxin domain-containing protein</fullName>
    </recommendedName>
</protein>
<feature type="chain" id="PRO_5047496095" description="Thioredoxin domain-containing protein" evidence="1">
    <location>
        <begin position="23"/>
        <end position="412"/>
    </location>
</feature>
<comment type="caution">
    <text evidence="2">The sequence shown here is derived from an EMBL/GenBank/DDBJ whole genome shotgun (WGS) entry which is preliminary data.</text>
</comment>
<dbReference type="Proteomes" id="UP001355056">
    <property type="component" value="Unassembled WGS sequence"/>
</dbReference>
<organism evidence="2 3">
    <name type="scientific">Novilysobacter erysipheiresistens</name>
    <dbReference type="NCBI Taxonomy" id="1749332"/>
    <lineage>
        <taxon>Bacteria</taxon>
        <taxon>Pseudomonadati</taxon>
        <taxon>Pseudomonadota</taxon>
        <taxon>Gammaproteobacteria</taxon>
        <taxon>Lysobacterales</taxon>
        <taxon>Lysobacteraceae</taxon>
        <taxon>Novilysobacter</taxon>
    </lineage>
</organism>
<gene>
    <name evidence="2" type="ORF">SNE34_11745</name>
</gene>
<dbReference type="EMBL" id="JAXGFP010000006">
    <property type="protein sequence ID" value="MEG3184683.1"/>
    <property type="molecule type" value="Genomic_DNA"/>
</dbReference>
<feature type="signal peptide" evidence="1">
    <location>
        <begin position="1"/>
        <end position="22"/>
    </location>
</feature>
<name>A0ABU7Z0J7_9GAMM</name>
<evidence type="ECO:0000256" key="1">
    <source>
        <dbReference type="SAM" id="SignalP"/>
    </source>
</evidence>
<evidence type="ECO:0008006" key="4">
    <source>
        <dbReference type="Google" id="ProtNLM"/>
    </source>
</evidence>
<sequence length="412" mass="45253">MRAIRSAAVATALVLLSGIALAEGAPRDVPLPIQSDAALQQYLAATPIEESPLSRLSPMGLRRFLDGVDFNQRGITEFSTGELMAELTAEEIREVMALFDLQAPASMLRDARDVNRNDVPSRWPVPQEPTAIGRKFDQLRAIEDMPESTDAGVTDAGRSRAIRDGYDRLFDTASASLDAVSDSDLHLLFRAATLAVDWTKDPKYFDAMDRQLAELQARALASKFDYRVMHGALVLARDFERADALAQSHPAMELATTPPIAEKVPAGHTGPTEWAVSPDQYQLVHQAVDLDVPATVVVVAHPDCGFSRSAMAAIEPDPVLGPLFAEHARWLAPQSHRLDVERMQQWNREHPSVEMTLAVDAREWPAIDEWATPNFYFFKDGELKAKVTGWPLDGAGSRDEVIAALAEIGLLE</sequence>
<evidence type="ECO:0000313" key="2">
    <source>
        <dbReference type="EMBL" id="MEG3184683.1"/>
    </source>
</evidence>
<proteinExistence type="predicted"/>
<dbReference type="RefSeq" id="WP_332617445.1">
    <property type="nucleotide sequence ID" value="NZ_JAXGFP010000006.1"/>
</dbReference>
<evidence type="ECO:0000313" key="3">
    <source>
        <dbReference type="Proteomes" id="UP001355056"/>
    </source>
</evidence>